<dbReference type="InterPro" id="IPR000994">
    <property type="entry name" value="Pept_M24"/>
</dbReference>
<feature type="domain" description="Peptidase M24 C-terminal" evidence="6">
    <location>
        <begin position="546"/>
        <end position="606"/>
    </location>
</feature>
<dbReference type="PANTHER" id="PTHR43763:SF6">
    <property type="entry name" value="XAA-PRO AMINOPEPTIDASE 1"/>
    <property type="match status" value="1"/>
</dbReference>
<dbReference type="Pfam" id="PF00557">
    <property type="entry name" value="Peptidase_M24"/>
    <property type="match status" value="1"/>
</dbReference>
<feature type="domain" description="Creatinase N-terminal" evidence="5">
    <location>
        <begin position="17"/>
        <end position="149"/>
    </location>
</feature>
<comment type="caution">
    <text evidence="7">The sequence shown here is derived from an EMBL/GenBank/DDBJ whole genome shotgun (WGS) entry which is preliminary data.</text>
</comment>
<gene>
    <name evidence="7" type="ORF">LNKW23_38850</name>
</gene>
<keyword evidence="8" id="KW-1185">Reference proteome</keyword>
<dbReference type="Pfam" id="PF16188">
    <property type="entry name" value="Peptidase_M24_C"/>
    <property type="match status" value="1"/>
</dbReference>
<dbReference type="Pfam" id="PF01321">
    <property type="entry name" value="Creatinase_N"/>
    <property type="match status" value="1"/>
</dbReference>
<feature type="domain" description="Peptidase M24" evidence="4">
    <location>
        <begin position="321"/>
        <end position="534"/>
    </location>
</feature>
<organism evidence="7 8">
    <name type="scientific">Paralimibaculum aggregatum</name>
    <dbReference type="NCBI Taxonomy" id="3036245"/>
    <lineage>
        <taxon>Bacteria</taxon>
        <taxon>Pseudomonadati</taxon>
        <taxon>Pseudomonadota</taxon>
        <taxon>Alphaproteobacteria</taxon>
        <taxon>Rhodobacterales</taxon>
        <taxon>Paracoccaceae</taxon>
        <taxon>Paralimibaculum</taxon>
    </lineage>
</organism>
<dbReference type="InterPro" id="IPR029149">
    <property type="entry name" value="Creatin/AminoP/Spt16_N"/>
</dbReference>
<dbReference type="InterPro" id="IPR033740">
    <property type="entry name" value="Pept_M24B"/>
</dbReference>
<accession>A0ABQ6LPZ1</accession>
<keyword evidence="2" id="KW-0479">Metal-binding</keyword>
<evidence type="ECO:0000256" key="2">
    <source>
        <dbReference type="ARBA" id="ARBA00022723"/>
    </source>
</evidence>
<comment type="similarity">
    <text evidence="1">Belongs to the peptidase M24B family.</text>
</comment>
<dbReference type="Pfam" id="PF16189">
    <property type="entry name" value="Creatinase_N_2"/>
    <property type="match status" value="1"/>
</dbReference>
<dbReference type="Gene3D" id="3.90.230.10">
    <property type="entry name" value="Creatinase/methionine aminopeptidase superfamily"/>
    <property type="match status" value="1"/>
</dbReference>
<keyword evidence="7" id="KW-0031">Aminopeptidase</keyword>
<dbReference type="PANTHER" id="PTHR43763">
    <property type="entry name" value="XAA-PRO AMINOPEPTIDASE 1"/>
    <property type="match status" value="1"/>
</dbReference>
<dbReference type="GO" id="GO:0004177">
    <property type="term" value="F:aminopeptidase activity"/>
    <property type="evidence" value="ECO:0007669"/>
    <property type="project" value="UniProtKB-KW"/>
</dbReference>
<dbReference type="RefSeq" id="WP_285673761.1">
    <property type="nucleotide sequence ID" value="NZ_BSYI01000040.1"/>
</dbReference>
<dbReference type="InterPro" id="IPR000587">
    <property type="entry name" value="Creatinase_N"/>
</dbReference>
<evidence type="ECO:0000256" key="3">
    <source>
        <dbReference type="ARBA" id="ARBA00022801"/>
    </source>
</evidence>
<dbReference type="Gene3D" id="3.40.350.10">
    <property type="entry name" value="Creatinase/prolidase N-terminal domain"/>
    <property type="match status" value="2"/>
</dbReference>
<protein>
    <submittedName>
        <fullName evidence="7">Aminopeptidase P family protein</fullName>
    </submittedName>
</protein>
<evidence type="ECO:0000313" key="8">
    <source>
        <dbReference type="Proteomes" id="UP001239909"/>
    </source>
</evidence>
<sequence>MFQSFEPIGTGPAPAERLARLREALAARGVGGMLVPRADAHQGETIAPSEARLPWLTGFTGSAGLAVVLAERAAVFVDGRYTLQAAVQVNAEAFEIVATHETRPGDWLAKVLGEIGPCEIGFDPWLHGPDEIDRLAEALGPAGARLVPLVPNPIDTLWQDRPAAPMGAVEIHPEALAGESAEDKRLRLGAGLAEEDCAAAVLTLPDSIAWLLNIRGADLSHVPVALGFAILHAEGRVELFMAPDKLSGAVREHLGNAVAVAGPESFGPALDRLAGETVRVDGASCPLWVLDRLKAAGAKPDRGQDPCLLPKACKTPAELAGMRRAHLRDGAAMVRFLHWLETRAEAGATPGEIEIAEALEGMRAETGELRDISFDTICGSGPNGAIVHYRVNRETDRNLQPGELLLVDSGGQYRDGTTDITRTMAYGPVREDARRPYTLVLKGLIAISTARWPAGLTGRDLDPLARAALWRAGYDYDHGTGHGVGAYLNVHEGPVSLSRRSGKIPLEPGMVLSNEPGYYRAGAFGIRLENLVVVAPAAVPEGGEREMLGFSDLTLCPFDRRMILPGLLSGAEIAWLDGYHGRVAEALAPELPEDARGWLLGATRPLLA</sequence>
<dbReference type="InterPro" id="IPR050422">
    <property type="entry name" value="X-Pro_aminopeptidase_P"/>
</dbReference>
<dbReference type="InterPro" id="IPR036005">
    <property type="entry name" value="Creatinase/aminopeptidase-like"/>
</dbReference>
<keyword evidence="7" id="KW-0645">Protease</keyword>
<dbReference type="SUPFAM" id="SSF55920">
    <property type="entry name" value="Creatinase/aminopeptidase"/>
    <property type="match status" value="1"/>
</dbReference>
<evidence type="ECO:0000256" key="1">
    <source>
        <dbReference type="ARBA" id="ARBA00008766"/>
    </source>
</evidence>
<evidence type="ECO:0000259" key="6">
    <source>
        <dbReference type="Pfam" id="PF16188"/>
    </source>
</evidence>
<dbReference type="InterPro" id="IPR032416">
    <property type="entry name" value="Peptidase_M24_C"/>
</dbReference>
<name>A0ABQ6LPZ1_9RHOB</name>
<evidence type="ECO:0000259" key="5">
    <source>
        <dbReference type="Pfam" id="PF01321"/>
    </source>
</evidence>
<dbReference type="EMBL" id="BSYI01000040">
    <property type="protein sequence ID" value="GMG84669.1"/>
    <property type="molecule type" value="Genomic_DNA"/>
</dbReference>
<evidence type="ECO:0000259" key="4">
    <source>
        <dbReference type="Pfam" id="PF00557"/>
    </source>
</evidence>
<evidence type="ECO:0000313" key="7">
    <source>
        <dbReference type="EMBL" id="GMG84669.1"/>
    </source>
</evidence>
<dbReference type="CDD" id="cd01085">
    <property type="entry name" value="APP"/>
    <property type="match status" value="1"/>
</dbReference>
<dbReference type="Proteomes" id="UP001239909">
    <property type="component" value="Unassembled WGS sequence"/>
</dbReference>
<keyword evidence="3" id="KW-0378">Hydrolase</keyword>
<dbReference type="SUPFAM" id="SSF53092">
    <property type="entry name" value="Creatinase/prolidase N-terminal domain"/>
    <property type="match status" value="1"/>
</dbReference>
<reference evidence="7 8" key="1">
    <citation type="submission" date="2023-04" db="EMBL/GenBank/DDBJ databases">
        <title>Marinoamorphus aggregata gen. nov., sp. Nov., isolate from tissue of brittle star Ophioplocus japonicus.</title>
        <authorList>
            <person name="Kawano K."/>
            <person name="Sawayama S."/>
            <person name="Nakagawa S."/>
        </authorList>
    </citation>
    <scope>NUCLEOTIDE SEQUENCE [LARGE SCALE GENOMIC DNA]</scope>
    <source>
        <strain evidence="7 8">NKW23</strain>
    </source>
</reference>
<proteinExistence type="inferred from homology"/>